<dbReference type="Pfam" id="PF13304">
    <property type="entry name" value="AAA_21"/>
    <property type="match status" value="2"/>
</dbReference>
<evidence type="ECO:0000259" key="1">
    <source>
        <dbReference type="Pfam" id="PF13304"/>
    </source>
</evidence>
<dbReference type="InterPro" id="IPR027417">
    <property type="entry name" value="P-loop_NTPase"/>
</dbReference>
<proteinExistence type="predicted"/>
<feature type="domain" description="ATPase AAA-type core" evidence="1">
    <location>
        <begin position="28"/>
        <end position="121"/>
    </location>
</feature>
<sequence length="395" mass="44832">MVDFTASPRTPTDGSFVDSAHGDKLSLLTGVFGPNASGKTNLLKALSFVSFFIHGSYKHLEPEEEIPVDRFACSEPDEEPATFELEFEGKGRRFLYSLSVTPQKVNEEILKRYLPETGQFRQILVRKFAKDGSLHLRSFEEFTEVQLLRKALTDRPNASMLAAGVQAGRKEFQHVLDSLGQVATNVGRRGKRDLPAEGLTTDIFRCSEFFHKHPEHHDALRELLTAADIGIVDFKIEPVRLQTEKDDARESFLVFFQHSGPKGIFSLPAHQESSGTRRLFMLFEAFIRVLTSGDIAAIDEMESDLHPHLIPTILSLFTDPEINKKEAQLFFTCHHVEMLNHLQKEQIYLVEKREDCVSEAFRLDSLRGVRREENFFANYNSGRYGAIPEPEVVAF</sequence>
<dbReference type="InterPro" id="IPR003959">
    <property type="entry name" value="ATPase_AAA_core"/>
</dbReference>
<accession>A0A7X1B1X5</accession>
<organism evidence="2 3">
    <name type="scientific">Puniceicoccus vermicola</name>
    <dbReference type="NCBI Taxonomy" id="388746"/>
    <lineage>
        <taxon>Bacteria</taxon>
        <taxon>Pseudomonadati</taxon>
        <taxon>Verrucomicrobiota</taxon>
        <taxon>Opitutia</taxon>
        <taxon>Puniceicoccales</taxon>
        <taxon>Puniceicoccaceae</taxon>
        <taxon>Puniceicoccus</taxon>
    </lineage>
</organism>
<dbReference type="PANTHER" id="PTHR40396">
    <property type="entry name" value="ATPASE-LIKE PROTEIN"/>
    <property type="match status" value="1"/>
</dbReference>
<dbReference type="EMBL" id="JACHVA010000138">
    <property type="protein sequence ID" value="MBC2604111.1"/>
    <property type="molecule type" value="Genomic_DNA"/>
</dbReference>
<keyword evidence="3" id="KW-1185">Reference proteome</keyword>
<dbReference type="RefSeq" id="WP_185694728.1">
    <property type="nucleotide sequence ID" value="NZ_JACHVA010000138.1"/>
</dbReference>
<dbReference type="Proteomes" id="UP000525652">
    <property type="component" value="Unassembled WGS sequence"/>
</dbReference>
<evidence type="ECO:0000313" key="3">
    <source>
        <dbReference type="Proteomes" id="UP000525652"/>
    </source>
</evidence>
<evidence type="ECO:0000313" key="2">
    <source>
        <dbReference type="EMBL" id="MBC2604111.1"/>
    </source>
</evidence>
<keyword evidence="2" id="KW-0067">ATP-binding</keyword>
<dbReference type="PANTHER" id="PTHR40396:SF1">
    <property type="entry name" value="ATPASE AAA-TYPE CORE DOMAIN-CONTAINING PROTEIN"/>
    <property type="match status" value="1"/>
</dbReference>
<comment type="caution">
    <text evidence="2">The sequence shown here is derived from an EMBL/GenBank/DDBJ whole genome shotgun (WGS) entry which is preliminary data.</text>
</comment>
<dbReference type="GO" id="GO:0005524">
    <property type="term" value="F:ATP binding"/>
    <property type="evidence" value="ECO:0007669"/>
    <property type="project" value="UniProtKB-KW"/>
</dbReference>
<dbReference type="SUPFAM" id="SSF52540">
    <property type="entry name" value="P-loop containing nucleoside triphosphate hydrolases"/>
    <property type="match status" value="1"/>
</dbReference>
<feature type="domain" description="ATPase AAA-type core" evidence="1">
    <location>
        <begin position="242"/>
        <end position="337"/>
    </location>
</feature>
<reference evidence="2 3" key="1">
    <citation type="submission" date="2020-07" db="EMBL/GenBank/DDBJ databases">
        <authorList>
            <person name="Feng X."/>
        </authorList>
    </citation>
    <scope>NUCLEOTIDE SEQUENCE [LARGE SCALE GENOMIC DNA]</scope>
    <source>
        <strain evidence="2 3">JCM14086</strain>
    </source>
</reference>
<protein>
    <submittedName>
        <fullName evidence="2">ATP-binding protein</fullName>
    </submittedName>
</protein>
<name>A0A7X1B1X5_9BACT</name>
<dbReference type="AlphaFoldDB" id="A0A7X1B1X5"/>
<dbReference type="Gene3D" id="3.40.50.300">
    <property type="entry name" value="P-loop containing nucleotide triphosphate hydrolases"/>
    <property type="match status" value="1"/>
</dbReference>
<keyword evidence="2" id="KW-0547">Nucleotide-binding</keyword>
<gene>
    <name evidence="2" type="ORF">H5P30_20195</name>
</gene>
<dbReference type="GO" id="GO:0016887">
    <property type="term" value="F:ATP hydrolysis activity"/>
    <property type="evidence" value="ECO:0007669"/>
    <property type="project" value="InterPro"/>
</dbReference>